<dbReference type="AlphaFoldDB" id="A0AAJ0G7V0"/>
<dbReference type="Pfam" id="PF00106">
    <property type="entry name" value="adh_short"/>
    <property type="match status" value="1"/>
</dbReference>
<dbReference type="Proteomes" id="UP001271007">
    <property type="component" value="Unassembled WGS sequence"/>
</dbReference>
<dbReference type="InterPro" id="IPR036291">
    <property type="entry name" value="NAD(P)-bd_dom_sf"/>
</dbReference>
<gene>
    <name evidence="3" type="ORF">LTR09_011103</name>
</gene>
<dbReference type="PANTHER" id="PTHR42760">
    <property type="entry name" value="SHORT-CHAIN DEHYDROGENASES/REDUCTASES FAMILY MEMBER"/>
    <property type="match status" value="1"/>
</dbReference>
<dbReference type="Gene3D" id="3.40.50.720">
    <property type="entry name" value="NAD(P)-binding Rossmann-like Domain"/>
    <property type="match status" value="1"/>
</dbReference>
<accession>A0AAJ0G7V0</accession>
<name>A0AAJ0G7V0_9PEZI</name>
<evidence type="ECO:0000313" key="4">
    <source>
        <dbReference type="Proteomes" id="UP001271007"/>
    </source>
</evidence>
<comment type="similarity">
    <text evidence="1">Belongs to the short-chain dehydrogenases/reductases (SDR) family.</text>
</comment>
<proteinExistence type="inferred from homology"/>
<dbReference type="PANTHER" id="PTHR42760:SF37">
    <property type="entry name" value="CLAVALDEHYDE DEHYDROGENASE"/>
    <property type="match status" value="1"/>
</dbReference>
<comment type="caution">
    <text evidence="3">The sequence shown here is derived from an EMBL/GenBank/DDBJ whole genome shotgun (WGS) entry which is preliminary data.</text>
</comment>
<protein>
    <recommendedName>
        <fullName evidence="5">NAD(P)-binding protein</fullName>
    </recommendedName>
</protein>
<reference evidence="3" key="1">
    <citation type="submission" date="2023-04" db="EMBL/GenBank/DDBJ databases">
        <title>Black Yeasts Isolated from many extreme environments.</title>
        <authorList>
            <person name="Coleine C."/>
            <person name="Stajich J.E."/>
            <person name="Selbmann L."/>
        </authorList>
    </citation>
    <scope>NUCLEOTIDE SEQUENCE</scope>
    <source>
        <strain evidence="3">CCFEE 5312</strain>
    </source>
</reference>
<dbReference type="SUPFAM" id="SSF51735">
    <property type="entry name" value="NAD(P)-binding Rossmann-fold domains"/>
    <property type="match status" value="1"/>
</dbReference>
<evidence type="ECO:0000256" key="2">
    <source>
        <dbReference type="ARBA" id="ARBA00023002"/>
    </source>
</evidence>
<keyword evidence="2" id="KW-0560">Oxidoreductase</keyword>
<evidence type="ECO:0000256" key="1">
    <source>
        <dbReference type="ARBA" id="ARBA00006484"/>
    </source>
</evidence>
<organism evidence="3 4">
    <name type="scientific">Extremus antarcticus</name>
    <dbReference type="NCBI Taxonomy" id="702011"/>
    <lineage>
        <taxon>Eukaryota</taxon>
        <taxon>Fungi</taxon>
        <taxon>Dikarya</taxon>
        <taxon>Ascomycota</taxon>
        <taxon>Pezizomycotina</taxon>
        <taxon>Dothideomycetes</taxon>
        <taxon>Dothideomycetidae</taxon>
        <taxon>Mycosphaerellales</taxon>
        <taxon>Extremaceae</taxon>
        <taxon>Extremus</taxon>
    </lineage>
</organism>
<evidence type="ECO:0000313" key="3">
    <source>
        <dbReference type="EMBL" id="KAK3047474.1"/>
    </source>
</evidence>
<evidence type="ECO:0008006" key="5">
    <source>
        <dbReference type="Google" id="ProtNLM"/>
    </source>
</evidence>
<dbReference type="EMBL" id="JAWDJX010000061">
    <property type="protein sequence ID" value="KAK3047474.1"/>
    <property type="molecule type" value="Genomic_DNA"/>
</dbReference>
<sequence length="195" mass="21513">MLVQGLSPEVITEADGEDWWRAFEVNVKGTFKVAQSFLSTKNSEATFINISAGSIQVPHLSAKLSAYNASKFAALKLVETLGVENPSLYVVSMHPGVSTLPLPGCPLRCHRGERLLTSLQVQFEMSGKIGLHKIFDAPELPGHFAVWLCSEEAKFLRGRFVWCTWNASELLAERAMFEANPLLTTANCIGWPYSP</sequence>
<keyword evidence="4" id="KW-1185">Reference proteome</keyword>
<dbReference type="GO" id="GO:0016616">
    <property type="term" value="F:oxidoreductase activity, acting on the CH-OH group of donors, NAD or NADP as acceptor"/>
    <property type="evidence" value="ECO:0007669"/>
    <property type="project" value="TreeGrafter"/>
</dbReference>
<dbReference type="InterPro" id="IPR002347">
    <property type="entry name" value="SDR_fam"/>
</dbReference>